<evidence type="ECO:0000256" key="3">
    <source>
        <dbReference type="ARBA" id="ARBA00023125"/>
    </source>
</evidence>
<dbReference type="InterPro" id="IPR036879">
    <property type="entry name" value="TF_MADSbox_sf"/>
</dbReference>
<reference evidence="7" key="1">
    <citation type="submission" date="2020-01" db="EMBL/GenBank/DDBJ databases">
        <title>Genome sequence of Kobresia littledalei, the first chromosome-level genome in the family Cyperaceae.</title>
        <authorList>
            <person name="Qu G."/>
        </authorList>
    </citation>
    <scope>NUCLEOTIDE SEQUENCE</scope>
    <source>
        <strain evidence="7">C.B.Clarke</strain>
        <tissue evidence="7">Leaf</tissue>
    </source>
</reference>
<dbReference type="FunFam" id="3.40.1810.10:FF:000003">
    <property type="entry name" value="MADS-box transcription factor MADS-MC"/>
    <property type="match status" value="1"/>
</dbReference>
<dbReference type="AlphaFoldDB" id="A0A833QR67"/>
<feature type="domain" description="MADS-box" evidence="6">
    <location>
        <begin position="1"/>
        <end position="61"/>
    </location>
</feature>
<keyword evidence="8" id="KW-1185">Reference proteome</keyword>
<organism evidence="7 8">
    <name type="scientific">Carex littledalei</name>
    <dbReference type="NCBI Taxonomy" id="544730"/>
    <lineage>
        <taxon>Eukaryota</taxon>
        <taxon>Viridiplantae</taxon>
        <taxon>Streptophyta</taxon>
        <taxon>Embryophyta</taxon>
        <taxon>Tracheophyta</taxon>
        <taxon>Spermatophyta</taxon>
        <taxon>Magnoliopsida</taxon>
        <taxon>Liliopsida</taxon>
        <taxon>Poales</taxon>
        <taxon>Cyperaceae</taxon>
        <taxon>Cyperoideae</taxon>
        <taxon>Cariceae</taxon>
        <taxon>Carex</taxon>
        <taxon>Carex subgen. Euthyceras</taxon>
    </lineage>
</organism>
<dbReference type="InterPro" id="IPR050142">
    <property type="entry name" value="MADS-box/MEF2_TF"/>
</dbReference>
<gene>
    <name evidence="7" type="ORF">FCM35_KLT12373</name>
</gene>
<name>A0A833QR67_9POAL</name>
<dbReference type="Proteomes" id="UP000623129">
    <property type="component" value="Unassembled WGS sequence"/>
</dbReference>
<dbReference type="OrthoDB" id="1933443at2759"/>
<evidence type="ECO:0000256" key="2">
    <source>
        <dbReference type="ARBA" id="ARBA00023015"/>
    </source>
</evidence>
<accession>A0A833QR67</accession>
<keyword evidence="4" id="KW-0804">Transcription</keyword>
<dbReference type="PROSITE" id="PS50066">
    <property type="entry name" value="MADS_BOX_2"/>
    <property type="match status" value="1"/>
</dbReference>
<dbReference type="InterPro" id="IPR002100">
    <property type="entry name" value="TF_MADSbox"/>
</dbReference>
<evidence type="ECO:0000259" key="6">
    <source>
        <dbReference type="PROSITE" id="PS50066"/>
    </source>
</evidence>
<dbReference type="PRINTS" id="PR00404">
    <property type="entry name" value="MADSDOMAIN"/>
</dbReference>
<sequence>MMRGRVELKRIENKACRQVSFSRRRCGLMKKAHELSVLCDADVGLIIFSPKGKLYEFSSSNCMEKIIEKYTRFSDAEKGVNKRSVRLSADSGTKVEVPKFLQRLIDGSDFPKLNLDEFNQMENKLVSALATIMSRKQRDLQISARNEIITNSTNPRYRNAFDIEFHSSSGKGTSP</sequence>
<comment type="subcellular location">
    <subcellularLocation>
        <location evidence="1">Nucleus</location>
    </subcellularLocation>
</comment>
<keyword evidence="3" id="KW-0238">DNA-binding</keyword>
<dbReference type="Pfam" id="PF00319">
    <property type="entry name" value="SRF-TF"/>
    <property type="match status" value="1"/>
</dbReference>
<protein>
    <submittedName>
        <fullName evidence="7">Transcription factor CAULIFLOWER A-like protein</fullName>
    </submittedName>
</protein>
<dbReference type="InterPro" id="IPR033896">
    <property type="entry name" value="MEF2-like_N"/>
</dbReference>
<evidence type="ECO:0000256" key="1">
    <source>
        <dbReference type="ARBA" id="ARBA00004123"/>
    </source>
</evidence>
<evidence type="ECO:0000313" key="8">
    <source>
        <dbReference type="Proteomes" id="UP000623129"/>
    </source>
</evidence>
<dbReference type="GO" id="GO:0000977">
    <property type="term" value="F:RNA polymerase II transcription regulatory region sequence-specific DNA binding"/>
    <property type="evidence" value="ECO:0007669"/>
    <property type="project" value="InterPro"/>
</dbReference>
<dbReference type="GO" id="GO:0005634">
    <property type="term" value="C:nucleus"/>
    <property type="evidence" value="ECO:0007669"/>
    <property type="project" value="UniProtKB-SubCell"/>
</dbReference>
<proteinExistence type="predicted"/>
<evidence type="ECO:0000256" key="5">
    <source>
        <dbReference type="ARBA" id="ARBA00023242"/>
    </source>
</evidence>
<comment type="caution">
    <text evidence="7">The sequence shown here is derived from an EMBL/GenBank/DDBJ whole genome shotgun (WGS) entry which is preliminary data.</text>
</comment>
<dbReference type="GO" id="GO:0046983">
    <property type="term" value="F:protein dimerization activity"/>
    <property type="evidence" value="ECO:0007669"/>
    <property type="project" value="InterPro"/>
</dbReference>
<dbReference type="CDD" id="cd00265">
    <property type="entry name" value="MADS_MEF2_like"/>
    <property type="match status" value="1"/>
</dbReference>
<dbReference type="GO" id="GO:0045944">
    <property type="term" value="P:positive regulation of transcription by RNA polymerase II"/>
    <property type="evidence" value="ECO:0007669"/>
    <property type="project" value="InterPro"/>
</dbReference>
<dbReference type="PANTHER" id="PTHR48019">
    <property type="entry name" value="SERUM RESPONSE FACTOR HOMOLOG"/>
    <property type="match status" value="1"/>
</dbReference>
<keyword evidence="5" id="KW-0539">Nucleus</keyword>
<dbReference type="EMBL" id="SWLB01000023">
    <property type="protein sequence ID" value="KAF3323642.1"/>
    <property type="molecule type" value="Genomic_DNA"/>
</dbReference>
<evidence type="ECO:0000313" key="7">
    <source>
        <dbReference type="EMBL" id="KAF3323642.1"/>
    </source>
</evidence>
<keyword evidence="2" id="KW-0805">Transcription regulation</keyword>
<evidence type="ECO:0000256" key="4">
    <source>
        <dbReference type="ARBA" id="ARBA00023163"/>
    </source>
</evidence>
<dbReference type="SUPFAM" id="SSF55455">
    <property type="entry name" value="SRF-like"/>
    <property type="match status" value="1"/>
</dbReference>
<dbReference type="Gene3D" id="3.40.1810.10">
    <property type="entry name" value="Transcription factor, MADS-box"/>
    <property type="match status" value="1"/>
</dbReference>
<dbReference type="SMART" id="SM00432">
    <property type="entry name" value="MADS"/>
    <property type="match status" value="1"/>
</dbReference>